<name>A0A811JUN9_9BILA</name>
<dbReference type="OrthoDB" id="5954824at2759"/>
<keyword evidence="10" id="KW-1185">Reference proteome</keyword>
<dbReference type="GO" id="GO:0000978">
    <property type="term" value="F:RNA polymerase II cis-regulatory region sequence-specific DNA binding"/>
    <property type="evidence" value="ECO:0007669"/>
    <property type="project" value="TreeGrafter"/>
</dbReference>
<sequence>MTDPQATSLFPQDKLSLLLIRSLLQLPPDATVKLEHKKDSKPPYSYIGLIAMAILSSPERKMLLSEIYTWIAMEYSYFRNRGSGWRNSVRHNLSLNDCFVKVDRAANGKGHYWTIHPANLADFLKGDYRRRQAQWKIKSHQHAQMPCWNPLAMQYLLNQQIQQNSMMEMWHKQIANNQPVDLNSHNHVDSNSDRINV</sequence>
<dbReference type="PROSITE" id="PS50039">
    <property type="entry name" value="FORK_HEAD_3"/>
    <property type="match status" value="1"/>
</dbReference>
<reference evidence="9" key="1">
    <citation type="submission" date="2020-09" db="EMBL/GenBank/DDBJ databases">
        <authorList>
            <person name="Kikuchi T."/>
        </authorList>
    </citation>
    <scope>NUCLEOTIDE SEQUENCE</scope>
    <source>
        <strain evidence="9">SH1</strain>
    </source>
</reference>
<dbReference type="InterPro" id="IPR030456">
    <property type="entry name" value="TF_fork_head_CS_2"/>
</dbReference>
<evidence type="ECO:0000259" key="8">
    <source>
        <dbReference type="PROSITE" id="PS50039"/>
    </source>
</evidence>
<dbReference type="InterPro" id="IPR001766">
    <property type="entry name" value="Fork_head_dom"/>
</dbReference>
<dbReference type="PROSITE" id="PS00657">
    <property type="entry name" value="FORK_HEAD_1"/>
    <property type="match status" value="1"/>
</dbReference>
<dbReference type="GO" id="GO:0030154">
    <property type="term" value="P:cell differentiation"/>
    <property type="evidence" value="ECO:0007669"/>
    <property type="project" value="TreeGrafter"/>
</dbReference>
<dbReference type="GO" id="GO:0009653">
    <property type="term" value="P:anatomical structure morphogenesis"/>
    <property type="evidence" value="ECO:0007669"/>
    <property type="project" value="TreeGrafter"/>
</dbReference>
<feature type="domain" description="Fork-head" evidence="8">
    <location>
        <begin position="41"/>
        <end position="133"/>
    </location>
</feature>
<dbReference type="Pfam" id="PF00250">
    <property type="entry name" value="Forkhead"/>
    <property type="match status" value="1"/>
</dbReference>
<evidence type="ECO:0000313" key="9">
    <source>
        <dbReference type="EMBL" id="CAD5206819.1"/>
    </source>
</evidence>
<dbReference type="InterPro" id="IPR018122">
    <property type="entry name" value="TF_fork_head_CS_1"/>
</dbReference>
<dbReference type="FunFam" id="1.10.10.10:FF:000135">
    <property type="entry name" value="forkhead box protein G1"/>
    <property type="match status" value="1"/>
</dbReference>
<dbReference type="AlphaFoldDB" id="A0A811JUN9"/>
<gene>
    <name evidence="9" type="ORF">BOKJ2_LOCUS1503</name>
</gene>
<dbReference type="EMBL" id="CAJFCW020000001">
    <property type="protein sequence ID" value="CAG9083252.1"/>
    <property type="molecule type" value="Genomic_DNA"/>
</dbReference>
<evidence type="ECO:0000256" key="2">
    <source>
        <dbReference type="ARBA" id="ARBA00023242"/>
    </source>
</evidence>
<evidence type="ECO:0000256" key="3">
    <source>
        <dbReference type="ARBA" id="ARBA00056063"/>
    </source>
</evidence>
<dbReference type="InterPro" id="IPR036388">
    <property type="entry name" value="WH-like_DNA-bd_sf"/>
</dbReference>
<dbReference type="InterPro" id="IPR050211">
    <property type="entry name" value="FOX_domain-containing"/>
</dbReference>
<organism evidence="9 10">
    <name type="scientific">Bursaphelenchus okinawaensis</name>
    <dbReference type="NCBI Taxonomy" id="465554"/>
    <lineage>
        <taxon>Eukaryota</taxon>
        <taxon>Metazoa</taxon>
        <taxon>Ecdysozoa</taxon>
        <taxon>Nematoda</taxon>
        <taxon>Chromadorea</taxon>
        <taxon>Rhabditida</taxon>
        <taxon>Tylenchina</taxon>
        <taxon>Tylenchomorpha</taxon>
        <taxon>Aphelenchoidea</taxon>
        <taxon>Aphelenchoididae</taxon>
        <taxon>Bursaphelenchus</taxon>
    </lineage>
</organism>
<evidence type="ECO:0000256" key="5">
    <source>
        <dbReference type="ARBA" id="ARBA00077297"/>
    </source>
</evidence>
<dbReference type="GO" id="GO:0000981">
    <property type="term" value="F:DNA-binding transcription factor activity, RNA polymerase II-specific"/>
    <property type="evidence" value="ECO:0007669"/>
    <property type="project" value="TreeGrafter"/>
</dbReference>
<evidence type="ECO:0000256" key="6">
    <source>
        <dbReference type="PROSITE-ProRule" id="PRU00089"/>
    </source>
</evidence>
<keyword evidence="1 6" id="KW-0238">DNA-binding</keyword>
<dbReference type="SUPFAM" id="SSF46785">
    <property type="entry name" value="Winged helix' DNA-binding domain"/>
    <property type="match status" value="1"/>
</dbReference>
<keyword evidence="2 6" id="KW-0539">Nucleus</keyword>
<evidence type="ECO:0000256" key="7">
    <source>
        <dbReference type="SAM" id="MobiDB-lite"/>
    </source>
</evidence>
<dbReference type="Proteomes" id="UP000614601">
    <property type="component" value="Unassembled WGS sequence"/>
</dbReference>
<dbReference type="GO" id="GO:0005634">
    <property type="term" value="C:nucleus"/>
    <property type="evidence" value="ECO:0007669"/>
    <property type="project" value="UniProtKB-SubCell"/>
</dbReference>
<dbReference type="PROSITE" id="PS00658">
    <property type="entry name" value="FORK_HEAD_2"/>
    <property type="match status" value="1"/>
</dbReference>
<evidence type="ECO:0000256" key="4">
    <source>
        <dbReference type="ARBA" id="ARBA00071019"/>
    </source>
</evidence>
<proteinExistence type="predicted"/>
<dbReference type="InterPro" id="IPR036390">
    <property type="entry name" value="WH_DNA-bd_sf"/>
</dbReference>
<dbReference type="EMBL" id="CAJFDH010000001">
    <property type="protein sequence ID" value="CAD5206819.1"/>
    <property type="molecule type" value="Genomic_DNA"/>
</dbReference>
<evidence type="ECO:0000313" key="10">
    <source>
        <dbReference type="Proteomes" id="UP000614601"/>
    </source>
</evidence>
<accession>A0A811JUN9</accession>
<dbReference type="PANTHER" id="PTHR11829:SF343">
    <property type="entry name" value="FORK-HEAD DOMAIN-CONTAINING PROTEIN"/>
    <property type="match status" value="1"/>
</dbReference>
<evidence type="ECO:0000256" key="1">
    <source>
        <dbReference type="ARBA" id="ARBA00023125"/>
    </source>
</evidence>
<dbReference type="SMART" id="SM00339">
    <property type="entry name" value="FH"/>
    <property type="match status" value="1"/>
</dbReference>
<dbReference type="CDD" id="cd20035">
    <property type="entry name" value="FH_FOXQ2-like"/>
    <property type="match status" value="1"/>
</dbReference>
<comment type="caution">
    <text evidence="9">The sequence shown here is derived from an EMBL/GenBank/DDBJ whole genome shotgun (WGS) entry which is preliminary data.</text>
</comment>
<feature type="compositionally biased region" description="Basic and acidic residues" evidence="7">
    <location>
        <begin position="184"/>
        <end position="197"/>
    </location>
</feature>
<dbReference type="Proteomes" id="UP000783686">
    <property type="component" value="Unassembled WGS sequence"/>
</dbReference>
<comment type="subcellular location">
    <subcellularLocation>
        <location evidence="6">Nucleus</location>
    </subcellularLocation>
</comment>
<feature type="region of interest" description="Disordered" evidence="7">
    <location>
        <begin position="178"/>
        <end position="197"/>
    </location>
</feature>
<dbReference type="InterPro" id="IPR047519">
    <property type="entry name" value="FH_FOXQ2-like"/>
</dbReference>
<protein>
    <recommendedName>
        <fullName evidence="4">Forkhead box protein fkh-2</fullName>
    </recommendedName>
    <alternativeName>
        <fullName evidence="5">Forkhead transcription factor family member fkh-2</fullName>
    </alternativeName>
</protein>
<dbReference type="PANTHER" id="PTHR11829">
    <property type="entry name" value="FORKHEAD BOX PROTEIN"/>
    <property type="match status" value="1"/>
</dbReference>
<dbReference type="Gene3D" id="1.10.10.10">
    <property type="entry name" value="Winged helix-like DNA-binding domain superfamily/Winged helix DNA-binding domain"/>
    <property type="match status" value="1"/>
</dbReference>
<dbReference type="PRINTS" id="PR00053">
    <property type="entry name" value="FORKHEAD"/>
</dbReference>
<feature type="DNA-binding region" description="Fork-head" evidence="6">
    <location>
        <begin position="41"/>
        <end position="133"/>
    </location>
</feature>
<comment type="function">
    <text evidence="3">Transcription factor. Plays a role in embryogenesis and later development, perhaps acting redundantly with forkhead protein pes-1.</text>
</comment>